<dbReference type="EMBL" id="CP026925">
    <property type="protein sequence ID" value="AVH44947.1"/>
    <property type="molecule type" value="Genomic_DNA"/>
</dbReference>
<dbReference type="AlphaFoldDB" id="A0A2L2LKT8"/>
<proteinExistence type="predicted"/>
<gene>
    <name evidence="2" type="ORF">At1D1609_49070</name>
</gene>
<protein>
    <submittedName>
        <fullName evidence="2">Uncharacterized protein</fullName>
    </submittedName>
</protein>
<feature type="region of interest" description="Disordered" evidence="1">
    <location>
        <begin position="193"/>
        <end position="213"/>
    </location>
</feature>
<sequence>MTTDQNVTFDDVLTFLLEEEVTPIHANLMIWIARYPSFADELTDYFGEWAVQSQMDDVETEQFRTERFTNIGVSRALNLLHARQVKVASSTVQQPRTLAQLSRAVNMTFAALAEKVGVDEEIITKLDLCRIPAKEIPRRLVDSLAQFLNATIDEIWNSLSFAPRPTSARALQKSRKPAVIKTETFAEAIEASSMPRAQKDAWLRSINQGTGPP</sequence>
<evidence type="ECO:0000256" key="1">
    <source>
        <dbReference type="SAM" id="MobiDB-lite"/>
    </source>
</evidence>
<organism evidence="2 3">
    <name type="scientific">Agrobacterium tumefaciens</name>
    <dbReference type="NCBI Taxonomy" id="358"/>
    <lineage>
        <taxon>Bacteria</taxon>
        <taxon>Pseudomonadati</taxon>
        <taxon>Pseudomonadota</taxon>
        <taxon>Alphaproteobacteria</taxon>
        <taxon>Hyphomicrobiales</taxon>
        <taxon>Rhizobiaceae</taxon>
        <taxon>Rhizobium/Agrobacterium group</taxon>
        <taxon>Agrobacterium</taxon>
        <taxon>Agrobacterium tumefaciens complex</taxon>
    </lineage>
</organism>
<accession>A0A2L2LKT8</accession>
<reference evidence="2 3" key="1">
    <citation type="submission" date="2018-02" db="EMBL/GenBank/DDBJ databases">
        <title>Complete genome sequence of Agrobacterium tumefaciens 1D1609.</title>
        <authorList>
            <person name="Cho S.-T."/>
            <person name="Haryono M."/>
            <person name="Chang H.-H."/>
            <person name="Santos M.N."/>
            <person name="Lai E.-M."/>
            <person name="Kuo C.-H."/>
        </authorList>
    </citation>
    <scope>NUCLEOTIDE SEQUENCE [LARGE SCALE GENOMIC DNA]</scope>
    <source>
        <strain evidence="2 3">1D1609</strain>
    </source>
</reference>
<evidence type="ECO:0000313" key="2">
    <source>
        <dbReference type="EMBL" id="AVH44947.1"/>
    </source>
</evidence>
<dbReference type="RefSeq" id="WP_104680076.1">
    <property type="nucleotide sequence ID" value="NZ_CP026925.1"/>
</dbReference>
<dbReference type="Proteomes" id="UP000237717">
    <property type="component" value="Chromosome II"/>
</dbReference>
<evidence type="ECO:0000313" key="3">
    <source>
        <dbReference type="Proteomes" id="UP000237717"/>
    </source>
</evidence>
<name>A0A2L2LKT8_AGRTU</name>